<evidence type="ECO:0000313" key="5">
    <source>
        <dbReference type="Proteomes" id="UP000293719"/>
    </source>
</evidence>
<dbReference type="InterPro" id="IPR002942">
    <property type="entry name" value="S4_RNA-bd"/>
</dbReference>
<keyword evidence="5" id="KW-1185">Reference proteome</keyword>
<dbReference type="OrthoDB" id="9797176at2"/>
<dbReference type="InterPro" id="IPR036986">
    <property type="entry name" value="S4_RNA-bd_sf"/>
</dbReference>
<dbReference type="Proteomes" id="UP000293719">
    <property type="component" value="Chromosome"/>
</dbReference>
<evidence type="ECO:0000256" key="1">
    <source>
        <dbReference type="PROSITE-ProRule" id="PRU00182"/>
    </source>
</evidence>
<sequence>MSEAGQAEPRLPAPGPDRQRVDRWLFFARVVKSRALAAKMVGSGAVRVNSDKITQPSRSVRPDDVLTINTGRRVLVYRVVDCGTRRGPAREARLLYEDLSPPPPERPASPLDAPALRREPGTGRPTKKERRALDKLDPNGNSW</sequence>
<proteinExistence type="predicted"/>
<protein>
    <submittedName>
        <fullName evidence="4">RNA-binding S4 domain-containing protein</fullName>
    </submittedName>
</protein>
<gene>
    <name evidence="4" type="ORF">E0E05_00370</name>
</gene>
<reference evidence="4 5" key="1">
    <citation type="journal article" date="2017" name="Int. J. Syst. Evol. Microbiol.">
        <title>Roseitalea porphyridii gen. nov., sp. nov., isolated from a red alga, and reclassification of Hoeflea suaedae Chung et al. 2013 as Pseudohoeflea suaedae gen. nov., comb. nov.</title>
        <authorList>
            <person name="Hyeon J.W."/>
            <person name="Jeong S.E."/>
            <person name="Baek K."/>
            <person name="Jeon C.O."/>
        </authorList>
    </citation>
    <scope>NUCLEOTIDE SEQUENCE [LARGE SCALE GENOMIC DNA]</scope>
    <source>
        <strain evidence="4 5">MA7-20</strain>
    </source>
</reference>
<dbReference type="CDD" id="cd00165">
    <property type="entry name" value="S4"/>
    <property type="match status" value="1"/>
</dbReference>
<evidence type="ECO:0000259" key="3">
    <source>
        <dbReference type="SMART" id="SM00363"/>
    </source>
</evidence>
<feature type="domain" description="RNA-binding S4" evidence="3">
    <location>
        <begin position="19"/>
        <end position="79"/>
    </location>
</feature>
<dbReference type="GeneID" id="90765733"/>
<dbReference type="Pfam" id="PF01479">
    <property type="entry name" value="S4"/>
    <property type="match status" value="1"/>
</dbReference>
<dbReference type="AlphaFoldDB" id="A0A4P6UVL4"/>
<accession>A0A4P6UVL4</accession>
<dbReference type="KEGG" id="rpod:E0E05_00370"/>
<feature type="region of interest" description="Disordered" evidence="2">
    <location>
        <begin position="95"/>
        <end position="143"/>
    </location>
</feature>
<dbReference type="PROSITE" id="PS50889">
    <property type="entry name" value="S4"/>
    <property type="match status" value="1"/>
</dbReference>
<evidence type="ECO:0000256" key="2">
    <source>
        <dbReference type="SAM" id="MobiDB-lite"/>
    </source>
</evidence>
<dbReference type="Gene3D" id="3.10.290.10">
    <property type="entry name" value="RNA-binding S4 domain"/>
    <property type="match status" value="1"/>
</dbReference>
<keyword evidence="1" id="KW-0694">RNA-binding</keyword>
<dbReference type="SMART" id="SM00363">
    <property type="entry name" value="S4"/>
    <property type="match status" value="1"/>
</dbReference>
<dbReference type="EMBL" id="CP036532">
    <property type="protein sequence ID" value="QBK29181.1"/>
    <property type="molecule type" value="Genomic_DNA"/>
</dbReference>
<dbReference type="GO" id="GO:0003723">
    <property type="term" value="F:RNA binding"/>
    <property type="evidence" value="ECO:0007669"/>
    <property type="project" value="UniProtKB-KW"/>
</dbReference>
<evidence type="ECO:0000313" key="4">
    <source>
        <dbReference type="EMBL" id="QBK29181.1"/>
    </source>
</evidence>
<dbReference type="SUPFAM" id="SSF55174">
    <property type="entry name" value="Alpha-L RNA-binding motif"/>
    <property type="match status" value="1"/>
</dbReference>
<dbReference type="RefSeq" id="WP_131614883.1">
    <property type="nucleotide sequence ID" value="NZ_CP036532.1"/>
</dbReference>
<organism evidence="4 5">
    <name type="scientific">Roseitalea porphyridii</name>
    <dbReference type="NCBI Taxonomy" id="1852022"/>
    <lineage>
        <taxon>Bacteria</taxon>
        <taxon>Pseudomonadati</taxon>
        <taxon>Pseudomonadota</taxon>
        <taxon>Alphaproteobacteria</taxon>
        <taxon>Hyphomicrobiales</taxon>
        <taxon>Ahrensiaceae</taxon>
        <taxon>Roseitalea</taxon>
    </lineage>
</organism>
<name>A0A4P6UVL4_9HYPH</name>